<dbReference type="InterPro" id="IPR022642">
    <property type="entry name" value="CheR_C"/>
</dbReference>
<name>A0A0F9DPN7_9ZZZZ</name>
<dbReference type="InterPro" id="IPR029063">
    <property type="entry name" value="SAM-dependent_MTases_sf"/>
</dbReference>
<dbReference type="PROSITE" id="PS50123">
    <property type="entry name" value="CHER"/>
    <property type="match status" value="1"/>
</dbReference>
<proteinExistence type="predicted"/>
<dbReference type="InterPro" id="IPR000780">
    <property type="entry name" value="CheR_MeTrfase"/>
</dbReference>
<dbReference type="PANTHER" id="PTHR24422:SF10">
    <property type="entry name" value="CHEMOTAXIS PROTEIN METHYLTRANSFERASE 2"/>
    <property type="match status" value="1"/>
</dbReference>
<reference evidence="2" key="1">
    <citation type="journal article" date="2015" name="Nature">
        <title>Complex archaea that bridge the gap between prokaryotes and eukaryotes.</title>
        <authorList>
            <person name="Spang A."/>
            <person name="Saw J.H."/>
            <person name="Jorgensen S.L."/>
            <person name="Zaremba-Niedzwiedzka K."/>
            <person name="Martijn J."/>
            <person name="Lind A.E."/>
            <person name="van Eijk R."/>
            <person name="Schleper C."/>
            <person name="Guy L."/>
            <person name="Ettema T.J."/>
        </authorList>
    </citation>
    <scope>NUCLEOTIDE SEQUENCE</scope>
</reference>
<dbReference type="EMBL" id="LAZR01040672">
    <property type="protein sequence ID" value="KKL13903.1"/>
    <property type="molecule type" value="Genomic_DNA"/>
</dbReference>
<dbReference type="SUPFAM" id="SSF53335">
    <property type="entry name" value="S-adenosyl-L-methionine-dependent methyltransferases"/>
    <property type="match status" value="1"/>
</dbReference>
<evidence type="ECO:0000259" key="1">
    <source>
        <dbReference type="PROSITE" id="PS50123"/>
    </source>
</evidence>
<dbReference type="SMART" id="SM00138">
    <property type="entry name" value="MeTrc"/>
    <property type="match status" value="1"/>
</dbReference>
<dbReference type="PRINTS" id="PR00996">
    <property type="entry name" value="CHERMTFRASE"/>
</dbReference>
<dbReference type="AlphaFoldDB" id="A0A0F9DPN7"/>
<feature type="domain" description="CheR-type methyltransferase" evidence="1">
    <location>
        <begin position="60"/>
        <end position="298"/>
    </location>
</feature>
<protein>
    <recommendedName>
        <fullName evidence="1">CheR-type methyltransferase domain-containing protein</fullName>
    </recommendedName>
</protein>
<dbReference type="InterPro" id="IPR050903">
    <property type="entry name" value="Bact_Chemotaxis_MeTrfase"/>
</dbReference>
<comment type="caution">
    <text evidence="2">The sequence shown here is derived from an EMBL/GenBank/DDBJ whole genome shotgun (WGS) entry which is preliminary data.</text>
</comment>
<accession>A0A0F9DPN7</accession>
<evidence type="ECO:0000313" key="2">
    <source>
        <dbReference type="EMBL" id="KKL13903.1"/>
    </source>
</evidence>
<organism evidence="2">
    <name type="scientific">marine sediment metagenome</name>
    <dbReference type="NCBI Taxonomy" id="412755"/>
    <lineage>
        <taxon>unclassified sequences</taxon>
        <taxon>metagenomes</taxon>
        <taxon>ecological metagenomes</taxon>
    </lineage>
</organism>
<dbReference type="PANTHER" id="PTHR24422">
    <property type="entry name" value="CHEMOTAXIS PROTEIN METHYLTRANSFERASE"/>
    <property type="match status" value="1"/>
</dbReference>
<sequence>MQLCYTSGRFSAPSVPGTISSLFRLQTDFVIGSSYCIRIRIKGMACHDDYIAFLQRNLPRLGYRWAGFRKPRGQVIKRIARRIESLELQGVREYEAYLHSNADEWKQLDNLCRITISMFYRDRRVFEDIRDDVLPSLALLAISRGQAHLSCLCAGCCSGEEPYTLKIVWELAVRPQVSGPLNLQITAIDSNQELLDRASAGLYAPSSLKDLPQQYKDQAFDLTSGGYVLKERFRQGIEFIKSDIRHDLVDNGPFDLILCRNLAFTYFDEESQAGVLDKLVSILRPGGFLVIGVHERLPDRDHGLIIHSSGHAPGKCVYRKVVGKQVRK</sequence>
<dbReference type="CDD" id="cd02440">
    <property type="entry name" value="AdoMet_MTases"/>
    <property type="match status" value="1"/>
</dbReference>
<dbReference type="Gene3D" id="3.40.50.150">
    <property type="entry name" value="Vaccinia Virus protein VP39"/>
    <property type="match status" value="1"/>
</dbReference>
<gene>
    <name evidence="2" type="ORF">LCGC14_2521100</name>
</gene>
<dbReference type="Pfam" id="PF01739">
    <property type="entry name" value="CheR"/>
    <property type="match status" value="1"/>
</dbReference>
<dbReference type="GO" id="GO:0008757">
    <property type="term" value="F:S-adenosylmethionine-dependent methyltransferase activity"/>
    <property type="evidence" value="ECO:0007669"/>
    <property type="project" value="InterPro"/>
</dbReference>